<dbReference type="Pfam" id="PF13578">
    <property type="entry name" value="Methyltransf_24"/>
    <property type="match status" value="1"/>
</dbReference>
<dbReference type="SUPFAM" id="SSF53335">
    <property type="entry name" value="S-adenosyl-L-methionine-dependent methyltransferases"/>
    <property type="match status" value="1"/>
</dbReference>
<protein>
    <submittedName>
        <fullName evidence="1">O-methyltransferase YrrM</fullName>
    </submittedName>
</protein>
<sequence length="193" mass="20514">MGELPTLVSRAQAAAVEVGMSLTRDGTGPSSCLPGVGRFLAVLAAGCLGGRIGEMGTGVGVGAAWMASAMPADCRLVTVELDPVRVAAAQRVFSDQERVEVIHGDSYDELALRAPFDLVFVDGGRSDRVVELLRIGGRLVFDDVTPVEALPADSPYRENDPKRQFFFTDSRLIATEVVLPDLRNSLLVGTRVA</sequence>
<dbReference type="Proteomes" id="UP000292027">
    <property type="component" value="Unassembled WGS sequence"/>
</dbReference>
<organism evidence="1 2">
    <name type="scientific">Kribbella rubisoli</name>
    <dbReference type="NCBI Taxonomy" id="3075929"/>
    <lineage>
        <taxon>Bacteria</taxon>
        <taxon>Bacillati</taxon>
        <taxon>Actinomycetota</taxon>
        <taxon>Actinomycetes</taxon>
        <taxon>Propionibacteriales</taxon>
        <taxon>Kribbellaceae</taxon>
        <taxon>Kribbella</taxon>
    </lineage>
</organism>
<dbReference type="PANTHER" id="PTHR43167">
    <property type="entry name" value="PUTATIVE (AFU_ORTHOLOGUE AFUA_6G01830)-RELATED"/>
    <property type="match status" value="1"/>
</dbReference>
<name>A0A4Q7WJS1_9ACTN</name>
<evidence type="ECO:0000313" key="2">
    <source>
        <dbReference type="Proteomes" id="UP000292027"/>
    </source>
</evidence>
<dbReference type="EMBL" id="SHKR01000016">
    <property type="protein sequence ID" value="RZU10311.1"/>
    <property type="molecule type" value="Genomic_DNA"/>
</dbReference>
<dbReference type="CDD" id="cd02440">
    <property type="entry name" value="AdoMet_MTases"/>
    <property type="match status" value="1"/>
</dbReference>
<accession>A0A4Q7WJS1</accession>
<comment type="caution">
    <text evidence="1">The sequence shown here is derived from an EMBL/GenBank/DDBJ whole genome shotgun (WGS) entry which is preliminary data.</text>
</comment>
<proteinExistence type="predicted"/>
<dbReference type="AlphaFoldDB" id="A0A4Q7WJS1"/>
<dbReference type="InterPro" id="IPR029063">
    <property type="entry name" value="SAM-dependent_MTases_sf"/>
</dbReference>
<keyword evidence="2" id="KW-1185">Reference proteome</keyword>
<gene>
    <name evidence="1" type="ORF">EV645_6773</name>
</gene>
<evidence type="ECO:0000313" key="1">
    <source>
        <dbReference type="EMBL" id="RZU10311.1"/>
    </source>
</evidence>
<dbReference type="RefSeq" id="WP_198682039.1">
    <property type="nucleotide sequence ID" value="NZ_SHKR01000016.1"/>
</dbReference>
<dbReference type="PANTHER" id="PTHR43167:SF1">
    <property type="entry name" value="PUTATIVE (AFU_ORTHOLOGUE AFUA_6G01830)-RELATED"/>
    <property type="match status" value="1"/>
</dbReference>
<dbReference type="Gene3D" id="3.40.50.150">
    <property type="entry name" value="Vaccinia Virus protein VP39"/>
    <property type="match status" value="1"/>
</dbReference>
<reference evidence="1 2" key="1">
    <citation type="journal article" date="2015" name="Stand. Genomic Sci.">
        <title>Genomic Encyclopedia of Bacterial and Archaeal Type Strains, Phase III: the genomes of soil and plant-associated and newly described type strains.</title>
        <authorList>
            <person name="Whitman W.B."/>
            <person name="Woyke T."/>
            <person name="Klenk H.P."/>
            <person name="Zhou Y."/>
            <person name="Lilburn T.G."/>
            <person name="Beck B.J."/>
            <person name="De Vos P."/>
            <person name="Vandamme P."/>
            <person name="Eisen J.A."/>
            <person name="Garrity G."/>
            <person name="Hugenholtz P."/>
            <person name="Kyrpides N.C."/>
        </authorList>
    </citation>
    <scope>NUCLEOTIDE SEQUENCE [LARGE SCALE GENOMIC DNA]</scope>
    <source>
        <strain evidence="1 2">VKM Ac-2540</strain>
    </source>
</reference>